<protein>
    <submittedName>
        <fullName evidence="1">Uncharacterized protein</fullName>
    </submittedName>
</protein>
<accession>A0ACD3ZH17</accession>
<gene>
    <name evidence="1" type="ORF">LCI18_011514</name>
</gene>
<evidence type="ECO:0000313" key="2">
    <source>
        <dbReference type="Proteomes" id="UP000830768"/>
    </source>
</evidence>
<dbReference type="Proteomes" id="UP000830768">
    <property type="component" value="Chromosome 10"/>
</dbReference>
<evidence type="ECO:0000313" key="1">
    <source>
        <dbReference type="EMBL" id="UPL00580.1"/>
    </source>
</evidence>
<proteinExistence type="predicted"/>
<keyword evidence="2" id="KW-1185">Reference proteome</keyword>
<sequence length="223" mass="24343">MENSLVDAPSILQANTYIDDQATIGHSGIEINLLASFGIPTAQNSTSQVPATADPRFESFVWHPPLTWDEMPDMHTPLEQTQHLRSEDTTDQANSTLALANLSLSASFSLGSPSGLTVGMLGNNEDWVKYVYGFPQMMLKAGTYPPFVHPTVYRCSEGEVLEALAIAFCCLGSYNAAMNSSQHFAHSLINKERDQLVKDFDLLLAIRSMGSSIGARNVCLSNR</sequence>
<name>A0ACD3ZH17_FUSSC</name>
<dbReference type="EMBL" id="CP090038">
    <property type="protein sequence ID" value="UPL00580.1"/>
    <property type="molecule type" value="Genomic_DNA"/>
</dbReference>
<reference evidence="1" key="1">
    <citation type="submission" date="2021-11" db="EMBL/GenBank/DDBJ databases">
        <title>Fusarium solani-melongenae Genome sequencing and assembly.</title>
        <authorList>
            <person name="Xie S."/>
            <person name="Huang L."/>
            <person name="Zhang X."/>
        </authorList>
    </citation>
    <scope>NUCLEOTIDE SEQUENCE</scope>
    <source>
        <strain evidence="1">CRI 24-3</strain>
    </source>
</reference>
<organism evidence="1 2">
    <name type="scientific">Fusarium solani subsp. cucurbitae</name>
    <name type="common">Neocosmosporum cucurbitae</name>
    <dbReference type="NCBI Taxonomy" id="2747967"/>
    <lineage>
        <taxon>Eukaryota</taxon>
        <taxon>Fungi</taxon>
        <taxon>Dikarya</taxon>
        <taxon>Ascomycota</taxon>
        <taxon>Pezizomycotina</taxon>
        <taxon>Sordariomycetes</taxon>
        <taxon>Hypocreomycetidae</taxon>
        <taxon>Hypocreales</taxon>
        <taxon>Nectriaceae</taxon>
        <taxon>Fusarium</taxon>
        <taxon>Fusarium solani species complex</taxon>
    </lineage>
</organism>